<feature type="region of interest" description="Disordered" evidence="1">
    <location>
        <begin position="755"/>
        <end position="788"/>
    </location>
</feature>
<comment type="caution">
    <text evidence="2">The sequence shown here is derived from an EMBL/GenBank/DDBJ whole genome shotgun (WGS) entry which is preliminary data.</text>
</comment>
<dbReference type="HOGENOM" id="CLU_355661_0_0_1"/>
<feature type="region of interest" description="Disordered" evidence="1">
    <location>
        <begin position="607"/>
        <end position="634"/>
    </location>
</feature>
<dbReference type="InterPro" id="IPR016024">
    <property type="entry name" value="ARM-type_fold"/>
</dbReference>
<evidence type="ECO:0000256" key="1">
    <source>
        <dbReference type="SAM" id="MobiDB-lite"/>
    </source>
</evidence>
<reference evidence="2 3" key="1">
    <citation type="submission" date="2013-03" db="EMBL/GenBank/DDBJ databases">
        <title>The Genome Sequence of Cladophialophora yegresii CBS 114405.</title>
        <authorList>
            <consortium name="The Broad Institute Genomics Platform"/>
            <person name="Cuomo C."/>
            <person name="de Hoog S."/>
            <person name="Gorbushina A."/>
            <person name="Walker B."/>
            <person name="Young S.K."/>
            <person name="Zeng Q."/>
            <person name="Gargeya S."/>
            <person name="Fitzgerald M."/>
            <person name="Haas B."/>
            <person name="Abouelleil A."/>
            <person name="Allen A.W."/>
            <person name="Alvarado L."/>
            <person name="Arachchi H.M."/>
            <person name="Berlin A.M."/>
            <person name="Chapman S.B."/>
            <person name="Gainer-Dewar J."/>
            <person name="Goldberg J."/>
            <person name="Griggs A."/>
            <person name="Gujja S."/>
            <person name="Hansen M."/>
            <person name="Howarth C."/>
            <person name="Imamovic A."/>
            <person name="Ireland A."/>
            <person name="Larimer J."/>
            <person name="McCowan C."/>
            <person name="Murphy C."/>
            <person name="Pearson M."/>
            <person name="Poon T.W."/>
            <person name="Priest M."/>
            <person name="Roberts A."/>
            <person name="Saif S."/>
            <person name="Shea T."/>
            <person name="Sisk P."/>
            <person name="Sykes S."/>
            <person name="Wortman J."/>
            <person name="Nusbaum C."/>
            <person name="Birren B."/>
        </authorList>
    </citation>
    <scope>NUCLEOTIDE SEQUENCE [LARGE SCALE GENOMIC DNA]</scope>
    <source>
        <strain evidence="2 3">CBS 114405</strain>
    </source>
</reference>
<evidence type="ECO:0000313" key="3">
    <source>
        <dbReference type="Proteomes" id="UP000019473"/>
    </source>
</evidence>
<dbReference type="GeneID" id="19183087"/>
<accession>W9VIT1</accession>
<organism evidence="2 3">
    <name type="scientific">Cladophialophora yegresii CBS 114405</name>
    <dbReference type="NCBI Taxonomy" id="1182544"/>
    <lineage>
        <taxon>Eukaryota</taxon>
        <taxon>Fungi</taxon>
        <taxon>Dikarya</taxon>
        <taxon>Ascomycota</taxon>
        <taxon>Pezizomycotina</taxon>
        <taxon>Eurotiomycetes</taxon>
        <taxon>Chaetothyriomycetidae</taxon>
        <taxon>Chaetothyriales</taxon>
        <taxon>Herpotrichiellaceae</taxon>
        <taxon>Cladophialophora</taxon>
    </lineage>
</organism>
<dbReference type="VEuPathDB" id="FungiDB:A1O7_08520"/>
<keyword evidence="3" id="KW-1185">Reference proteome</keyword>
<name>W9VIT1_9EURO</name>
<protein>
    <submittedName>
        <fullName evidence="2">Uncharacterized protein</fullName>
    </submittedName>
</protein>
<feature type="compositionally biased region" description="Polar residues" evidence="1">
    <location>
        <begin position="775"/>
        <end position="786"/>
    </location>
</feature>
<dbReference type="InterPro" id="IPR011989">
    <property type="entry name" value="ARM-like"/>
</dbReference>
<dbReference type="Proteomes" id="UP000019473">
    <property type="component" value="Unassembled WGS sequence"/>
</dbReference>
<dbReference type="SUPFAM" id="SSF48371">
    <property type="entry name" value="ARM repeat"/>
    <property type="match status" value="1"/>
</dbReference>
<feature type="compositionally biased region" description="Low complexity" evidence="1">
    <location>
        <begin position="690"/>
        <end position="706"/>
    </location>
</feature>
<dbReference type="EMBL" id="AMGW01000006">
    <property type="protein sequence ID" value="EXJ55592.1"/>
    <property type="molecule type" value="Genomic_DNA"/>
</dbReference>
<sequence length="844" mass="92978">MASAEGYEACCRLADDLEQHWSEDEDLNRTHAAIISSLKSASDHPKDGAQQIIALTPTLARHVEVILQKGRPDGFQSAILGTLADATREAQIWRPVFGLSQRPDRAMNLKQMDRETPPDSILEVARRIVAGTIRATSSRQMRPALRIIANCCADNNVNRSSFIGRDGIEALLELLRLRKDCDLVIPVLYNVCVDFDEPATDVHGKPWDPLPQMQAASGESETSSATTLSMAEQRLGTYWFPYENKTSFQILLDAREQAEDCAGTLADLVEMASRVALYGTQNFVQEHDGNEPGDIIEVDTTADIVHLLLSHGADLADEDIECRVSTCQAVLNLLSQQDTHTTVISSDNAVRKLIHLPYSPTHLQRPLEPDEDDEEEETPLAPYRKEILKLIYTISATEAYTETFDVSSNLTKSCILDLGRFLDHQPTSTTPPASGPFASICVLLANCINTTDRAKNLLRDVPDIAIILQTLLIKISDPEILLPAVDLAARLALYREGQDAFCKSQGSIFLAIAQILHNRASEVDATGLEVQRNAIALARLLVKGQSEDVFPKFSIDPAQASHETGLSTITSLSSEVYSLWDRTTDVQTKIEIGRLFIEMLRTIHGAKRDPTGRNATSPHENKTEHVPTQPPASSLTDEFNRLDISSSIPSAGIFKDKVAEMICYTLTQPQGPSQPQSQPHTLASAPAPVQQHANNTNTQARAQAQTHAEAEAWFGLALLSTIPHARASIRATLARDDFHILNRLRQIVASDASPLPLMKEDEDNTKPATPADVGSQRQVQPRMRQTTTRDPRYENIKVLVVKMLQTEQPLPAPGPPRRLDKEEELVQEGLEAAAAEMGLDWVVV</sequence>
<evidence type="ECO:0000313" key="2">
    <source>
        <dbReference type="EMBL" id="EXJ55592.1"/>
    </source>
</evidence>
<gene>
    <name evidence="2" type="ORF">A1O7_08520</name>
</gene>
<dbReference type="OrthoDB" id="26149at2759"/>
<dbReference type="AlphaFoldDB" id="W9VIT1"/>
<dbReference type="RefSeq" id="XP_007760702.1">
    <property type="nucleotide sequence ID" value="XM_007762512.1"/>
</dbReference>
<dbReference type="Gene3D" id="1.25.10.10">
    <property type="entry name" value="Leucine-rich Repeat Variant"/>
    <property type="match status" value="1"/>
</dbReference>
<feature type="region of interest" description="Disordered" evidence="1">
    <location>
        <begin position="669"/>
        <end position="706"/>
    </location>
</feature>
<dbReference type="STRING" id="1182544.W9VIT1"/>
<feature type="compositionally biased region" description="Low complexity" evidence="1">
    <location>
        <begin position="669"/>
        <end position="679"/>
    </location>
</feature>
<proteinExistence type="predicted"/>